<dbReference type="OrthoDB" id="366633at2759"/>
<dbReference type="RefSeq" id="XP_012766133.1">
    <property type="nucleotide sequence ID" value="XM_012910679.1"/>
</dbReference>
<reference evidence="2" key="1">
    <citation type="journal article" date="2014" name="Nucleic Acids Res.">
        <title>The evolutionary dynamics of variant antigen genes in Babesia reveal a history of genomic innovation underlying host-parasite interaction.</title>
        <authorList>
            <person name="Jackson A.P."/>
            <person name="Otto T.D."/>
            <person name="Darby A."/>
            <person name="Ramaprasad A."/>
            <person name="Xia D."/>
            <person name="Echaide I.E."/>
            <person name="Farber M."/>
            <person name="Gahlot S."/>
            <person name="Gamble J."/>
            <person name="Gupta D."/>
            <person name="Gupta Y."/>
            <person name="Jackson L."/>
            <person name="Malandrin L."/>
            <person name="Malas T.B."/>
            <person name="Moussa E."/>
            <person name="Nair M."/>
            <person name="Reid A.J."/>
            <person name="Sanders M."/>
            <person name="Sharma J."/>
            <person name="Tracey A."/>
            <person name="Quail M.A."/>
            <person name="Weir W."/>
            <person name="Wastling J.M."/>
            <person name="Hall N."/>
            <person name="Willadsen P."/>
            <person name="Lingelbach K."/>
            <person name="Shiels B."/>
            <person name="Tait A."/>
            <person name="Berriman M."/>
            <person name="Allred D.R."/>
            <person name="Pain A."/>
        </authorList>
    </citation>
    <scope>NUCLEOTIDE SEQUENCE [LARGE SCALE GENOMIC DNA]</scope>
    <source>
        <strain evidence="2">Bond</strain>
    </source>
</reference>
<dbReference type="Proteomes" id="UP000033188">
    <property type="component" value="Chromosome 1"/>
</dbReference>
<name>A0A061D1F4_BABBI</name>
<dbReference type="GeneID" id="24562488"/>
<proteinExistence type="predicted"/>
<dbReference type="AlphaFoldDB" id="A0A061D1F4"/>
<dbReference type="KEGG" id="bbig:BBBOND_0102740"/>
<evidence type="ECO:0000313" key="1">
    <source>
        <dbReference type="EMBL" id="CDR93947.1"/>
    </source>
</evidence>
<organism evidence="1 2">
    <name type="scientific">Babesia bigemina</name>
    <dbReference type="NCBI Taxonomy" id="5866"/>
    <lineage>
        <taxon>Eukaryota</taxon>
        <taxon>Sar</taxon>
        <taxon>Alveolata</taxon>
        <taxon>Apicomplexa</taxon>
        <taxon>Aconoidasida</taxon>
        <taxon>Piroplasmida</taxon>
        <taxon>Babesiidae</taxon>
        <taxon>Babesia</taxon>
    </lineage>
</organism>
<accession>A0A061D1F4</accession>
<dbReference type="EMBL" id="LK391707">
    <property type="protein sequence ID" value="CDR93947.1"/>
    <property type="molecule type" value="Genomic_DNA"/>
</dbReference>
<sequence>MVYYSLTDAPQNLKEGIDWLVALKGDDAEKNLKAMGEAVHKFLINKPVGKVELPGLEEVKRITKEFLEKPELKDLPYVNDILGKFEGHINKEPSLFAKIFYVDECDYRNILRARRIKPEDIAQDVTEVVESCEQLMEGMKVPDEYESAYNYRATWDSSCSYNPEACAKVFVGIAPMLFVGIGAMLDARYADLPNEAEGAAKVLQAMGFVEPQCRAGIDASKALNELRGVELNVLDTLYDLSGFWAFY</sequence>
<gene>
    <name evidence="1" type="ORF">BBBOND_0102740</name>
</gene>
<protein>
    <submittedName>
        <fullName evidence="1">Uncharacterized protein</fullName>
    </submittedName>
</protein>
<keyword evidence="2" id="KW-1185">Reference proteome</keyword>
<evidence type="ECO:0000313" key="2">
    <source>
        <dbReference type="Proteomes" id="UP000033188"/>
    </source>
</evidence>
<dbReference type="VEuPathDB" id="PiroplasmaDB:BBBOND_0102740"/>